<name>D8QJH0_SCHCM</name>
<proteinExistence type="predicted"/>
<dbReference type="HOGENOM" id="CLU_1620009_0_0_1"/>
<gene>
    <name evidence="1" type="ORF">SCHCODRAFT_113996</name>
</gene>
<reference evidence="1 2" key="1">
    <citation type="journal article" date="2010" name="Nat. Biotechnol.">
        <title>Genome sequence of the model mushroom Schizophyllum commune.</title>
        <authorList>
            <person name="Ohm R.A."/>
            <person name="de Jong J.F."/>
            <person name="Lugones L.G."/>
            <person name="Aerts A."/>
            <person name="Kothe E."/>
            <person name="Stajich J.E."/>
            <person name="de Vries R.P."/>
            <person name="Record E."/>
            <person name="Levasseur A."/>
            <person name="Baker S.E."/>
            <person name="Bartholomew K.A."/>
            <person name="Coutinho P.M."/>
            <person name="Erdmann S."/>
            <person name="Fowler T.J."/>
            <person name="Gathman A.C."/>
            <person name="Lombard V."/>
            <person name="Henrissat B."/>
            <person name="Knabe N."/>
            <person name="Kuees U."/>
            <person name="Lilly W.W."/>
            <person name="Lindquist E."/>
            <person name="Lucas S."/>
            <person name="Magnuson J.K."/>
            <person name="Piumi F."/>
            <person name="Raudaskoski M."/>
            <person name="Salamov A."/>
            <person name="Schmutz J."/>
            <person name="Schwarze F.W.M.R."/>
            <person name="vanKuyk P.A."/>
            <person name="Horton J.S."/>
            <person name="Grigoriev I.V."/>
            <person name="Woesten H.A.B."/>
        </authorList>
    </citation>
    <scope>NUCLEOTIDE SEQUENCE [LARGE SCALE GENOMIC DNA]</scope>
    <source>
        <strain evidence="2">H4-8 / FGSC 9210</strain>
    </source>
</reference>
<dbReference type="RefSeq" id="XP_003026992.1">
    <property type="nucleotide sequence ID" value="XM_003026946.1"/>
</dbReference>
<accession>D8QJH0</accession>
<dbReference type="VEuPathDB" id="FungiDB:SCHCODRAFT_0113996"/>
<dbReference type="Proteomes" id="UP000007431">
    <property type="component" value="Unassembled WGS sequence"/>
</dbReference>
<keyword evidence="2" id="KW-1185">Reference proteome</keyword>
<protein>
    <submittedName>
        <fullName evidence="1">Uncharacterized protein</fullName>
    </submittedName>
</protein>
<organism evidence="2">
    <name type="scientific">Schizophyllum commune (strain H4-8 / FGSC 9210)</name>
    <name type="common">Split gill fungus</name>
    <dbReference type="NCBI Taxonomy" id="578458"/>
    <lineage>
        <taxon>Eukaryota</taxon>
        <taxon>Fungi</taxon>
        <taxon>Dikarya</taxon>
        <taxon>Basidiomycota</taxon>
        <taxon>Agaricomycotina</taxon>
        <taxon>Agaricomycetes</taxon>
        <taxon>Agaricomycetidae</taxon>
        <taxon>Agaricales</taxon>
        <taxon>Schizophyllaceae</taxon>
        <taxon>Schizophyllum</taxon>
    </lineage>
</organism>
<dbReference type="KEGG" id="scm:SCHCO_0113996"/>
<evidence type="ECO:0000313" key="2">
    <source>
        <dbReference type="Proteomes" id="UP000007431"/>
    </source>
</evidence>
<dbReference type="InParanoid" id="D8QJH0"/>
<evidence type="ECO:0000313" key="1">
    <source>
        <dbReference type="EMBL" id="EFI92089.1"/>
    </source>
</evidence>
<sequence>MRWLLNGSLGIIYSSLDVPQVHQYIADPPNVSAIGYPNARRPAPTDATTGNVDAAQEHQCRCHARASMLMLLVTQYPRDEDIDARASSPNVTEIGKLNNLSNIATPPGRRASRPSRQVAMFEEKLPRPTKGKQVAAAQVIAPSPSRCVDLKIEERDRMTPPNTA</sequence>
<dbReference type="EMBL" id="GL377314">
    <property type="protein sequence ID" value="EFI92089.1"/>
    <property type="molecule type" value="Genomic_DNA"/>
</dbReference>
<dbReference type="AlphaFoldDB" id="D8QJH0"/>
<dbReference type="GeneID" id="9593331"/>
<feature type="non-terminal residue" evidence="1">
    <location>
        <position position="164"/>
    </location>
</feature>